<protein>
    <submittedName>
        <fullName evidence="2">Uncharacterized protein</fullName>
    </submittedName>
</protein>
<sequence length="131" mass="15051">MPLKMVFLFIPGTEREKKGGRGVPRIRVRSSAFPTQLTWHVYSTKKVIFNQESGLEKDRETSHTFTYSCVVMRRVGSYPITCAGRLTTQPAQPEREEPVRTGKHNNERRVKLNARMCAKQNNADDSVRRTV</sequence>
<feature type="region of interest" description="Disordered" evidence="1">
    <location>
        <begin position="86"/>
        <end position="108"/>
    </location>
</feature>
<comment type="caution">
    <text evidence="2">The sequence shown here is derived from an EMBL/GenBank/DDBJ whole genome shotgun (WGS) entry which is preliminary data.</text>
</comment>
<gene>
    <name evidence="2" type="ORF">ACO22_03498</name>
</gene>
<organism evidence="2 3">
    <name type="scientific">Paracoccidioides brasiliensis</name>
    <dbReference type="NCBI Taxonomy" id="121759"/>
    <lineage>
        <taxon>Eukaryota</taxon>
        <taxon>Fungi</taxon>
        <taxon>Dikarya</taxon>
        <taxon>Ascomycota</taxon>
        <taxon>Pezizomycotina</taxon>
        <taxon>Eurotiomycetes</taxon>
        <taxon>Eurotiomycetidae</taxon>
        <taxon>Onygenales</taxon>
        <taxon>Ajellomycetaceae</taxon>
        <taxon>Paracoccidioides</taxon>
    </lineage>
</organism>
<dbReference type="Proteomes" id="UP000242814">
    <property type="component" value="Unassembled WGS sequence"/>
</dbReference>
<feature type="compositionally biased region" description="Basic and acidic residues" evidence="1">
    <location>
        <begin position="93"/>
        <end position="108"/>
    </location>
</feature>
<reference evidence="2 3" key="1">
    <citation type="submission" date="2016-06" db="EMBL/GenBank/DDBJ databases">
        <authorList>
            <person name="Kjaerup R.B."/>
            <person name="Dalgaard T.S."/>
            <person name="Juul-Madsen H.R."/>
        </authorList>
    </citation>
    <scope>NUCLEOTIDE SEQUENCE [LARGE SCALE GENOMIC DNA]</scope>
    <source>
        <strain evidence="2 3">Pb300</strain>
    </source>
</reference>
<evidence type="ECO:0000256" key="1">
    <source>
        <dbReference type="SAM" id="MobiDB-lite"/>
    </source>
</evidence>
<name>A0A1D2JG15_PARBR</name>
<accession>A0A1D2JG15</accession>
<evidence type="ECO:0000313" key="3">
    <source>
        <dbReference type="Proteomes" id="UP000242814"/>
    </source>
</evidence>
<proteinExistence type="predicted"/>
<evidence type="ECO:0000313" key="2">
    <source>
        <dbReference type="EMBL" id="ODH31009.1"/>
    </source>
</evidence>
<dbReference type="AlphaFoldDB" id="A0A1D2JG15"/>
<dbReference type="EMBL" id="LZYO01000120">
    <property type="protein sequence ID" value="ODH31009.1"/>
    <property type="molecule type" value="Genomic_DNA"/>
</dbReference>